<reference evidence="3" key="3">
    <citation type="submission" date="2023-08" db="EMBL/GenBank/DDBJ databases">
        <title>Isolation and Characterization of Rhodococcus erythropolis MGMM8.</title>
        <authorList>
            <person name="Diabankana R.G.C."/>
            <person name="Afordoanyi D.M."/>
            <person name="Validov S.Z."/>
        </authorList>
    </citation>
    <scope>NUCLEOTIDE SEQUENCE</scope>
    <source>
        <strain evidence="3">MGMM8</strain>
    </source>
</reference>
<dbReference type="EMBL" id="CP124545">
    <property type="protein sequence ID" value="WGV50939.1"/>
    <property type="molecule type" value="Genomic_DNA"/>
</dbReference>
<protein>
    <submittedName>
        <fullName evidence="1">Uncharacterized protein</fullName>
    </submittedName>
</protein>
<dbReference type="RefSeq" id="WP_003943664.1">
    <property type="nucleotide sequence ID" value="NZ_AP018733.1"/>
</dbReference>
<organism evidence="1 5">
    <name type="scientific">Rhodococcus erythropolis</name>
    <name type="common">Arthrobacter picolinophilus</name>
    <dbReference type="NCBI Taxonomy" id="1833"/>
    <lineage>
        <taxon>Bacteria</taxon>
        <taxon>Bacillati</taxon>
        <taxon>Actinomycetota</taxon>
        <taxon>Actinomycetes</taxon>
        <taxon>Mycobacteriales</taxon>
        <taxon>Nocardiaceae</taxon>
        <taxon>Rhodococcus</taxon>
        <taxon>Rhodococcus erythropolis group</taxon>
    </lineage>
</organism>
<sequence>MTTIDIPPTQGESTTGIGITVASATLTTEEVKRRIAMMYGDPVTEEPVALAH</sequence>
<evidence type="ECO:0000313" key="4">
    <source>
        <dbReference type="Proteomes" id="UP000502345"/>
    </source>
</evidence>
<dbReference type="EMBL" id="JAECSB010000028">
    <property type="protein sequence ID" value="MBH5142540.1"/>
    <property type="molecule type" value="Genomic_DNA"/>
</dbReference>
<reference evidence="2 4" key="1">
    <citation type="submission" date="2020-03" db="EMBL/GenBank/DDBJ databases">
        <title>Screen low temperature-resistant strains for efficient degradation of petroleum hydrocarbons under the low temperature.</title>
        <authorList>
            <person name="Wang Y."/>
            <person name="Chen J."/>
        </authorList>
    </citation>
    <scope>NUCLEOTIDE SEQUENCE [LARGE SCALE GENOMIC DNA]</scope>
    <source>
        <strain evidence="2 4">KB1</strain>
    </source>
</reference>
<gene>
    <name evidence="2" type="ORF">G9444_1414</name>
    <name evidence="1" type="ORF">I3517_07910</name>
    <name evidence="3" type="ORF">QIE55_06890</name>
</gene>
<dbReference type="GeneID" id="66899793"/>
<accession>A0A1F2PZR5</accession>
<evidence type="ECO:0000313" key="5">
    <source>
        <dbReference type="Proteomes" id="UP000627573"/>
    </source>
</evidence>
<dbReference type="EMBL" id="CP050124">
    <property type="protein sequence ID" value="QIP38658.1"/>
    <property type="molecule type" value="Genomic_DNA"/>
</dbReference>
<reference evidence="1 5" key="2">
    <citation type="submission" date="2020-12" db="EMBL/GenBank/DDBJ databases">
        <title>Draft genome sequence of furan degrading bacterial strain FUR100.</title>
        <authorList>
            <person name="Woiski C."/>
        </authorList>
    </citation>
    <scope>NUCLEOTIDE SEQUENCE [LARGE SCALE GENOMIC DNA]</scope>
    <source>
        <strain evidence="1 5">FUR100</strain>
    </source>
</reference>
<dbReference type="AlphaFoldDB" id="A0A1F2PZR5"/>
<name>A0A1F2PZR5_RHOER</name>
<dbReference type="Proteomes" id="UP000627573">
    <property type="component" value="Unassembled WGS sequence"/>
</dbReference>
<evidence type="ECO:0000313" key="3">
    <source>
        <dbReference type="EMBL" id="WGV50939.1"/>
    </source>
</evidence>
<proteinExistence type="predicted"/>
<evidence type="ECO:0000313" key="1">
    <source>
        <dbReference type="EMBL" id="MBH5142540.1"/>
    </source>
</evidence>
<evidence type="ECO:0000313" key="2">
    <source>
        <dbReference type="EMBL" id="QIP38658.1"/>
    </source>
</evidence>
<keyword evidence="5" id="KW-1185">Reference proteome</keyword>
<dbReference type="Proteomes" id="UP000502345">
    <property type="component" value="Chromosome"/>
</dbReference>
<dbReference type="Proteomes" id="UP001230933">
    <property type="component" value="Chromosome"/>
</dbReference>